<dbReference type="InterPro" id="IPR000242">
    <property type="entry name" value="PTP_cat"/>
</dbReference>
<protein>
    <submittedName>
        <fullName evidence="2">Protein-tyrosine phosphatase</fullName>
    </submittedName>
</protein>
<feature type="domain" description="Tyrosine-protein phosphatase" evidence="1">
    <location>
        <begin position="71"/>
        <end position="296"/>
    </location>
</feature>
<reference evidence="2 3" key="1">
    <citation type="submission" date="2013-11" db="EMBL/GenBank/DDBJ databases">
        <title>Draft genome of the bovine lungworm Dictyocaulus viviparus.</title>
        <authorList>
            <person name="Mitreva M."/>
        </authorList>
    </citation>
    <scope>NUCLEOTIDE SEQUENCE [LARGE SCALE GENOMIC DNA]</scope>
    <source>
        <strain evidence="2 3">HannoverDv2000</strain>
    </source>
</reference>
<dbReference type="InterPro" id="IPR003595">
    <property type="entry name" value="Tyr_Pase_cat"/>
</dbReference>
<dbReference type="EMBL" id="KN716165">
    <property type="protein sequence ID" value="KJH52419.1"/>
    <property type="molecule type" value="Genomic_DNA"/>
</dbReference>
<dbReference type="GO" id="GO:0004725">
    <property type="term" value="F:protein tyrosine phosphatase activity"/>
    <property type="evidence" value="ECO:0007669"/>
    <property type="project" value="InterPro"/>
</dbReference>
<proteinExistence type="predicted"/>
<organism evidence="2 3">
    <name type="scientific">Dictyocaulus viviparus</name>
    <name type="common">Bovine lungworm</name>
    <dbReference type="NCBI Taxonomy" id="29172"/>
    <lineage>
        <taxon>Eukaryota</taxon>
        <taxon>Metazoa</taxon>
        <taxon>Ecdysozoa</taxon>
        <taxon>Nematoda</taxon>
        <taxon>Chromadorea</taxon>
        <taxon>Rhabditida</taxon>
        <taxon>Rhabditina</taxon>
        <taxon>Rhabditomorpha</taxon>
        <taxon>Strongyloidea</taxon>
        <taxon>Metastrongylidae</taxon>
        <taxon>Dictyocaulus</taxon>
    </lineage>
</organism>
<dbReference type="Pfam" id="PF00102">
    <property type="entry name" value="Y_phosphatase"/>
    <property type="match status" value="1"/>
</dbReference>
<dbReference type="SMART" id="SM00194">
    <property type="entry name" value="PTPc"/>
    <property type="match status" value="1"/>
</dbReference>
<dbReference type="PANTHER" id="PTHR46163">
    <property type="entry name" value="TYROSINE-PROTEIN PHOSPHATASE-RELATED"/>
    <property type="match status" value="1"/>
</dbReference>
<dbReference type="SUPFAM" id="SSF52799">
    <property type="entry name" value="(Phosphotyrosine protein) phosphatases II"/>
    <property type="match status" value="1"/>
</dbReference>
<dbReference type="PROSITE" id="PS50055">
    <property type="entry name" value="TYR_PHOSPHATASE_PTP"/>
    <property type="match status" value="1"/>
</dbReference>
<reference evidence="3" key="2">
    <citation type="journal article" date="2016" name="Sci. Rep.">
        <title>Dictyocaulus viviparus genome, variome and transcriptome elucidate lungworm biology and support future intervention.</title>
        <authorList>
            <person name="McNulty S.N."/>
            <person name="Strube C."/>
            <person name="Rosa B.A."/>
            <person name="Martin J.C."/>
            <person name="Tyagi R."/>
            <person name="Choi Y.J."/>
            <person name="Wang Q."/>
            <person name="Hallsworth Pepin K."/>
            <person name="Zhang X."/>
            <person name="Ozersky P."/>
            <person name="Wilson R.K."/>
            <person name="Sternberg P.W."/>
            <person name="Gasser R.B."/>
            <person name="Mitreva M."/>
        </authorList>
    </citation>
    <scope>NUCLEOTIDE SEQUENCE [LARGE SCALE GENOMIC DNA]</scope>
    <source>
        <strain evidence="3">HannoverDv2000</strain>
    </source>
</reference>
<dbReference type="STRING" id="29172.A0A0D8Y8V7"/>
<dbReference type="PRINTS" id="PR00700">
    <property type="entry name" value="PRTYPHPHTASE"/>
</dbReference>
<dbReference type="AlphaFoldDB" id="A0A0D8Y8V7"/>
<gene>
    <name evidence="2" type="ORF">DICVIV_01396</name>
</gene>
<dbReference type="SMART" id="SM00404">
    <property type="entry name" value="PTPc_motif"/>
    <property type="match status" value="1"/>
</dbReference>
<dbReference type="Proteomes" id="UP000053766">
    <property type="component" value="Unassembled WGS sequence"/>
</dbReference>
<evidence type="ECO:0000313" key="2">
    <source>
        <dbReference type="EMBL" id="KJH52419.1"/>
    </source>
</evidence>
<dbReference type="OrthoDB" id="5825157at2759"/>
<dbReference type="CDD" id="cd00047">
    <property type="entry name" value="PTPc"/>
    <property type="match status" value="1"/>
</dbReference>
<name>A0A0D8Y8V7_DICVI</name>
<evidence type="ECO:0000313" key="3">
    <source>
        <dbReference type="Proteomes" id="UP000053766"/>
    </source>
</evidence>
<sequence>MFKTLEILWNICIIRSFVGHHSDKSVCDKSQKWRMYMEKTMESGTDGMQLDFRIIRGYLPPAATRTAFDANMEKNRFEDVVCIDQSRVRLSNGNYIHASWVNIGVNKKAILTQLPVRESIAEFWLMILEMDVEGILLILTHSEFNMFNANWVFPAEQDFLHFKGVHIRVGEFKRVTIDREWTMHVISVRSGDCKRYVHMHHYSGWTHGKQPIRILDLWQIQSTFRKYRSPHVYMSLSGCGRAGTYAAFEIAHERLHWDGCNKLNINECIYRARNGRMHAVQRPIQLQTIHACIMEHIMATKFASQLPQRTVGKYEEFSSRFNKCAELQEDMA</sequence>
<dbReference type="InterPro" id="IPR029021">
    <property type="entry name" value="Prot-tyrosine_phosphatase-like"/>
</dbReference>
<dbReference type="PANTHER" id="PTHR46163:SF15">
    <property type="entry name" value="TYROSINE-PROTEIN PHOSPHATASE DOMAIN-CONTAINING PROTEIN"/>
    <property type="match status" value="1"/>
</dbReference>
<evidence type="ECO:0000259" key="1">
    <source>
        <dbReference type="PROSITE" id="PS50055"/>
    </source>
</evidence>
<dbReference type="InterPro" id="IPR052782">
    <property type="entry name" value="Oocyte-zygote_transition_reg"/>
</dbReference>
<accession>A0A0D8Y8V7</accession>
<dbReference type="Gene3D" id="3.90.190.10">
    <property type="entry name" value="Protein tyrosine phosphatase superfamily"/>
    <property type="match status" value="1"/>
</dbReference>
<keyword evidence="3" id="KW-1185">Reference proteome</keyword>